<protein>
    <submittedName>
        <fullName evidence="2">Uncharacterized protein</fullName>
    </submittedName>
</protein>
<keyword evidence="1" id="KW-0472">Membrane</keyword>
<keyword evidence="1" id="KW-1133">Transmembrane helix</keyword>
<feature type="transmembrane region" description="Helical" evidence="1">
    <location>
        <begin position="69"/>
        <end position="86"/>
    </location>
</feature>
<keyword evidence="1" id="KW-0812">Transmembrane</keyword>
<comment type="caution">
    <text evidence="2">The sequence shown here is derived from an EMBL/GenBank/DDBJ whole genome shotgun (WGS) entry which is preliminary data.</text>
</comment>
<feature type="transmembrane region" description="Helical" evidence="1">
    <location>
        <begin position="44"/>
        <end position="63"/>
    </location>
</feature>
<reference evidence="2" key="1">
    <citation type="submission" date="2019-03" db="EMBL/GenBank/DDBJ databases">
        <title>Single cell metagenomics reveals metabolic interactions within the superorganism composed of flagellate Streblomastix strix and complex community of Bacteroidetes bacteria on its surface.</title>
        <authorList>
            <person name="Treitli S.C."/>
            <person name="Kolisko M."/>
            <person name="Husnik F."/>
            <person name="Keeling P."/>
            <person name="Hampl V."/>
        </authorList>
    </citation>
    <scope>NUCLEOTIDE SEQUENCE</scope>
    <source>
        <strain evidence="2">STM</strain>
    </source>
</reference>
<accession>A0A5J4RVN2</accession>
<evidence type="ECO:0000256" key="1">
    <source>
        <dbReference type="SAM" id="Phobius"/>
    </source>
</evidence>
<name>A0A5J4RVN2_9ZZZZ</name>
<gene>
    <name evidence="2" type="ORF">EZS27_014623</name>
</gene>
<dbReference type="AlphaFoldDB" id="A0A5J4RVN2"/>
<dbReference type="EMBL" id="SNRY01000713">
    <property type="protein sequence ID" value="KAA6337285.1"/>
    <property type="molecule type" value="Genomic_DNA"/>
</dbReference>
<feature type="transmembrane region" description="Helical" evidence="1">
    <location>
        <begin position="6"/>
        <end position="23"/>
    </location>
</feature>
<evidence type="ECO:0000313" key="2">
    <source>
        <dbReference type="EMBL" id="KAA6337285.1"/>
    </source>
</evidence>
<proteinExistence type="predicted"/>
<organism evidence="2">
    <name type="scientific">termite gut metagenome</name>
    <dbReference type="NCBI Taxonomy" id="433724"/>
    <lineage>
        <taxon>unclassified sequences</taxon>
        <taxon>metagenomes</taxon>
        <taxon>organismal metagenomes</taxon>
    </lineage>
</organism>
<sequence length="93" mass="10724">MLIKILLLIVVSITGFIAGKELTEGKRFNIANKYPTLDFKPINCRPCSTFHICIIFQLIAAYIQNDKEYAVFGILLSLIIFLYLYITDLKHIR</sequence>